<proteinExistence type="predicted"/>
<dbReference type="RefSeq" id="XP_013752975.1">
    <property type="nucleotide sequence ID" value="XM_013897521.1"/>
</dbReference>
<keyword evidence="4" id="KW-0472">Membrane</keyword>
<comment type="subcellular location">
    <subcellularLocation>
        <location evidence="1">Membrane</location>
        <topology evidence="1">Multi-pass membrane protein</topology>
    </subcellularLocation>
</comment>
<evidence type="ECO:0000256" key="2">
    <source>
        <dbReference type="ARBA" id="ARBA00022692"/>
    </source>
</evidence>
<keyword evidence="3" id="KW-0677">Repeat</keyword>
<dbReference type="InterPro" id="IPR018108">
    <property type="entry name" value="MCP_transmembrane"/>
</dbReference>
<keyword evidence="6" id="KW-1185">Reference proteome</keyword>
<dbReference type="Pfam" id="PF00153">
    <property type="entry name" value="Mito_carr"/>
    <property type="match status" value="1"/>
</dbReference>
<evidence type="ECO:0000313" key="5">
    <source>
        <dbReference type="EMBL" id="KNC55438.1"/>
    </source>
</evidence>
<evidence type="ECO:0000256" key="1">
    <source>
        <dbReference type="ARBA" id="ARBA00004141"/>
    </source>
</evidence>
<protein>
    <submittedName>
        <fullName evidence="5">Uncharacterized protein</fullName>
    </submittedName>
</protein>
<gene>
    <name evidence="5" type="ORF">AMSG_11101</name>
</gene>
<organism evidence="5 6">
    <name type="scientific">Thecamonas trahens ATCC 50062</name>
    <dbReference type="NCBI Taxonomy" id="461836"/>
    <lineage>
        <taxon>Eukaryota</taxon>
        <taxon>Apusozoa</taxon>
        <taxon>Apusomonadida</taxon>
        <taxon>Apusomonadidae</taxon>
        <taxon>Thecamonas</taxon>
    </lineage>
</organism>
<evidence type="ECO:0000313" key="6">
    <source>
        <dbReference type="Proteomes" id="UP000054408"/>
    </source>
</evidence>
<evidence type="ECO:0000256" key="3">
    <source>
        <dbReference type="ARBA" id="ARBA00022737"/>
    </source>
</evidence>
<keyword evidence="2" id="KW-0812">Transmembrane</keyword>
<reference evidence="5 6" key="1">
    <citation type="submission" date="2010-05" db="EMBL/GenBank/DDBJ databases">
        <title>The Genome Sequence of Thecamonas trahens ATCC 50062.</title>
        <authorList>
            <consortium name="The Broad Institute Genome Sequencing Platform"/>
            <person name="Russ C."/>
            <person name="Cuomo C."/>
            <person name="Shea T."/>
            <person name="Young S.K."/>
            <person name="Zeng Q."/>
            <person name="Koehrsen M."/>
            <person name="Haas B."/>
            <person name="Borodovsky M."/>
            <person name="Guigo R."/>
            <person name="Alvarado L."/>
            <person name="Berlin A."/>
            <person name="Bochicchio J."/>
            <person name="Borenstein D."/>
            <person name="Chapman S."/>
            <person name="Chen Z."/>
            <person name="Freedman E."/>
            <person name="Gellesch M."/>
            <person name="Goldberg J."/>
            <person name="Griggs A."/>
            <person name="Gujja S."/>
            <person name="Heilman E."/>
            <person name="Heiman D."/>
            <person name="Hepburn T."/>
            <person name="Howarth C."/>
            <person name="Jen D."/>
            <person name="Larson L."/>
            <person name="Mehta T."/>
            <person name="Park D."/>
            <person name="Pearson M."/>
            <person name="Roberts A."/>
            <person name="Saif S."/>
            <person name="Shenoy N."/>
            <person name="Sisk P."/>
            <person name="Stolte C."/>
            <person name="Sykes S."/>
            <person name="Thomson T."/>
            <person name="Walk T."/>
            <person name="White J."/>
            <person name="Yandava C."/>
            <person name="Burger G."/>
            <person name="Gray M.W."/>
            <person name="Holland P.W.H."/>
            <person name="King N."/>
            <person name="Lang F.B.F."/>
            <person name="Roger A.J."/>
            <person name="Ruiz-Trillo I."/>
            <person name="Lander E."/>
            <person name="Nusbaum C."/>
        </authorList>
    </citation>
    <scope>NUCLEOTIDE SEQUENCE [LARGE SCALE GENOMIC DNA]</scope>
    <source>
        <strain evidence="5 6">ATCC 50062</strain>
    </source>
</reference>
<dbReference type="PANTHER" id="PTHR24089">
    <property type="entry name" value="SOLUTE CARRIER FAMILY 25"/>
    <property type="match status" value="1"/>
</dbReference>
<dbReference type="GeneID" id="25569163"/>
<accession>A0A0L0DV72</accession>
<dbReference type="SUPFAM" id="SSF103506">
    <property type="entry name" value="Mitochondrial carrier"/>
    <property type="match status" value="1"/>
</dbReference>
<name>A0A0L0DV72_THETB</name>
<dbReference type="Proteomes" id="UP000054408">
    <property type="component" value="Unassembled WGS sequence"/>
</dbReference>
<dbReference type="AlphaFoldDB" id="A0A0L0DV72"/>
<dbReference type="GO" id="GO:0016020">
    <property type="term" value="C:membrane"/>
    <property type="evidence" value="ECO:0007669"/>
    <property type="project" value="UniProtKB-SubCell"/>
</dbReference>
<dbReference type="Gene3D" id="1.50.40.10">
    <property type="entry name" value="Mitochondrial carrier domain"/>
    <property type="match status" value="1"/>
</dbReference>
<dbReference type="EMBL" id="GL349501">
    <property type="protein sequence ID" value="KNC55438.1"/>
    <property type="molecule type" value="Genomic_DNA"/>
</dbReference>
<evidence type="ECO:0000256" key="4">
    <source>
        <dbReference type="ARBA" id="ARBA00023136"/>
    </source>
</evidence>
<sequence length="368" mass="38308">MASSAGERLIDDHTEAEEAYAEAVEASVVGLAQFLAQYPLSVVKVLVQLAPQSKDGGGGLMLAAQHTAELMKHLWAVGGLAGLWHGLSVSLGYVMVYINANQAVLAGLNTLFPTDAAWVLAHSRRAFLLKDALLSSVSGLVATLIAKPLQVVRTRMLAALLPQALPLALSPAASAAASSGVAAAAAATFVRRQSLAALAAASRISASTAAAAIAADTGSWPCLGAWATAGTIVAEAGASGLFAGLLPSLAGVLAQQFAYVVALDALDSAWSFLAPYFRSAQWNELSALEQETVVAGERSAMVRLVHTIGLVAMYPFEVIARRQALTYSSRSLIASPELRKRDTLATAWATDGFSLLHGFVFSQMAGWY</sequence>
<dbReference type="InterPro" id="IPR023395">
    <property type="entry name" value="MCP_dom_sf"/>
</dbReference>